<sequence length="209" mass="22776">MRQTYQTFVSVNREPPPVTRRTGNRERLLDAAMRCIEERGYARTTARDLVAASNTNLGAITYHFDSKEALLNEALAECSRRWLQQVRQAPAGTAAGDPWESAIGAARGALQSGRGIAVAYVEAWSQAERSPELRRQLAEHYREFRSGAAALLHTLAAPPDGPDAEALAAVLVAVVDGLMIQWLLDPDAVPDTRRLATALRRLTGATTAE</sequence>
<accession>A0ACD2EHJ0</accession>
<proteinExistence type="predicted"/>
<name>A0ACD2EHJ0_9MYCO</name>
<evidence type="ECO:0000313" key="1">
    <source>
        <dbReference type="EMBL" id="RRR39991.1"/>
    </source>
</evidence>
<comment type="caution">
    <text evidence="1">The sequence shown here is derived from an EMBL/GenBank/DDBJ whole genome shotgun (WGS) entry which is preliminary data.</text>
</comment>
<gene>
    <name evidence="1" type="ORF">EHH44_21160</name>
</gene>
<dbReference type="Proteomes" id="UP000268891">
    <property type="component" value="Unassembled WGS sequence"/>
</dbReference>
<reference evidence="1" key="1">
    <citation type="submission" date="2018-11" db="EMBL/GenBank/DDBJ databases">
        <authorList>
            <person name="Sattar A."/>
            <person name="Zunita Z."/>
            <person name="Jalila A."/>
            <person name="Saleha A.A."/>
        </authorList>
    </citation>
    <scope>NUCLEOTIDE SEQUENCE</scope>
    <source>
        <strain evidence="1">F12-74</strain>
    </source>
</reference>
<protein>
    <submittedName>
        <fullName evidence="1">TetR/AcrR family transcriptional regulator</fullName>
    </submittedName>
</protein>
<dbReference type="EMBL" id="RRZR01000081">
    <property type="protein sequence ID" value="RRR39991.1"/>
    <property type="molecule type" value="Genomic_DNA"/>
</dbReference>
<evidence type="ECO:0000313" key="2">
    <source>
        <dbReference type="Proteomes" id="UP000268891"/>
    </source>
</evidence>
<organism evidence="1 2">
    <name type="scientific">Mycolicibacter terrae</name>
    <dbReference type="NCBI Taxonomy" id="1788"/>
    <lineage>
        <taxon>Bacteria</taxon>
        <taxon>Bacillati</taxon>
        <taxon>Actinomycetota</taxon>
        <taxon>Actinomycetes</taxon>
        <taxon>Mycobacteriales</taxon>
        <taxon>Mycobacteriaceae</taxon>
        <taxon>Mycolicibacter</taxon>
    </lineage>
</organism>
<keyword evidence="2" id="KW-1185">Reference proteome</keyword>